<organism evidence="12 13">
    <name type="scientific">Rhododendron simsii</name>
    <name type="common">Sims's rhododendron</name>
    <dbReference type="NCBI Taxonomy" id="118357"/>
    <lineage>
        <taxon>Eukaryota</taxon>
        <taxon>Viridiplantae</taxon>
        <taxon>Streptophyta</taxon>
        <taxon>Embryophyta</taxon>
        <taxon>Tracheophyta</taxon>
        <taxon>Spermatophyta</taxon>
        <taxon>Magnoliopsida</taxon>
        <taxon>eudicotyledons</taxon>
        <taxon>Gunneridae</taxon>
        <taxon>Pentapetalae</taxon>
        <taxon>asterids</taxon>
        <taxon>Ericales</taxon>
        <taxon>Ericaceae</taxon>
        <taxon>Ericoideae</taxon>
        <taxon>Rhodoreae</taxon>
        <taxon>Rhododendron</taxon>
    </lineage>
</organism>
<dbReference type="PANTHER" id="PTHR31595">
    <property type="entry name" value="LONG-CHAIN-ALCOHOL O-FATTY-ACYLTRANSFERASE 3-RELATED"/>
    <property type="match status" value="1"/>
</dbReference>
<evidence type="ECO:0000256" key="1">
    <source>
        <dbReference type="ARBA" id="ARBA00004141"/>
    </source>
</evidence>
<evidence type="ECO:0000256" key="3">
    <source>
        <dbReference type="ARBA" id="ARBA00022679"/>
    </source>
</evidence>
<feature type="transmembrane region" description="Helical" evidence="10">
    <location>
        <begin position="164"/>
        <end position="186"/>
    </location>
</feature>
<accession>A0A834HA07</accession>
<feature type="transmembrane region" description="Helical" evidence="10">
    <location>
        <begin position="32"/>
        <end position="51"/>
    </location>
</feature>
<keyword evidence="4 10" id="KW-0812">Transmembrane</keyword>
<keyword evidence="5 10" id="KW-1133">Transmembrane helix</keyword>
<keyword evidence="7 10" id="KW-0472">Membrane</keyword>
<evidence type="ECO:0000256" key="2">
    <source>
        <dbReference type="ARBA" id="ARBA00007282"/>
    </source>
</evidence>
<feature type="compositionally biased region" description="Polar residues" evidence="9">
    <location>
        <begin position="116"/>
        <end position="134"/>
    </location>
</feature>
<dbReference type="GO" id="GO:0008374">
    <property type="term" value="F:O-acyltransferase activity"/>
    <property type="evidence" value="ECO:0007669"/>
    <property type="project" value="InterPro"/>
</dbReference>
<dbReference type="EMBL" id="WJXA01000002">
    <property type="protein sequence ID" value="KAF7150004.1"/>
    <property type="molecule type" value="Genomic_DNA"/>
</dbReference>
<reference evidence="12" key="1">
    <citation type="submission" date="2019-11" db="EMBL/GenBank/DDBJ databases">
        <authorList>
            <person name="Liu Y."/>
            <person name="Hou J."/>
            <person name="Li T.-Q."/>
            <person name="Guan C.-H."/>
            <person name="Wu X."/>
            <person name="Wu H.-Z."/>
            <person name="Ling F."/>
            <person name="Zhang R."/>
            <person name="Shi X.-G."/>
            <person name="Ren J.-P."/>
            <person name="Chen E.-F."/>
            <person name="Sun J.-M."/>
        </authorList>
    </citation>
    <scope>NUCLEOTIDE SEQUENCE</scope>
    <source>
        <strain evidence="12">Adult_tree_wgs_1</strain>
        <tissue evidence="12">Leaves</tissue>
    </source>
</reference>
<dbReference type="PANTHER" id="PTHR31595:SF38">
    <property type="entry name" value="MBOAT (MEMBRANE BOUND O-ACYL TRANSFERASE) FAMILY PROTEIN"/>
    <property type="match status" value="1"/>
</dbReference>
<feature type="transmembrane region" description="Helical" evidence="10">
    <location>
        <begin position="243"/>
        <end position="267"/>
    </location>
</feature>
<feature type="transmembrane region" description="Helical" evidence="10">
    <location>
        <begin position="273"/>
        <end position="293"/>
    </location>
</feature>
<keyword evidence="8" id="KW-0012">Acyltransferase</keyword>
<name>A0A834HA07_RHOSS</name>
<dbReference type="PIRSF" id="PIRSF037006">
    <property type="entry name" value="Wax_synthase"/>
    <property type="match status" value="1"/>
</dbReference>
<evidence type="ECO:0000256" key="6">
    <source>
        <dbReference type="ARBA" id="ARBA00023098"/>
    </source>
</evidence>
<dbReference type="InterPro" id="IPR017088">
    <property type="entry name" value="Wax_synthase_Magnoliopsida"/>
</dbReference>
<dbReference type="InterPro" id="IPR044851">
    <property type="entry name" value="Wax_synthase"/>
</dbReference>
<dbReference type="InterPro" id="IPR032805">
    <property type="entry name" value="Wax_synthase_dom"/>
</dbReference>
<comment type="subcellular location">
    <subcellularLocation>
        <location evidence="1">Membrane</location>
        <topology evidence="1">Multi-pass membrane protein</topology>
    </subcellularLocation>
</comment>
<keyword evidence="13" id="KW-1185">Reference proteome</keyword>
<dbReference type="GO" id="GO:0016020">
    <property type="term" value="C:membrane"/>
    <property type="evidence" value="ECO:0007669"/>
    <property type="project" value="UniProtKB-SubCell"/>
</dbReference>
<evidence type="ECO:0000256" key="5">
    <source>
        <dbReference type="ARBA" id="ARBA00022989"/>
    </source>
</evidence>
<comment type="similarity">
    <text evidence="2">Belongs to the wax synthase family.</text>
</comment>
<comment type="caution">
    <text evidence="12">The sequence shown here is derived from an EMBL/GenBank/DDBJ whole genome shotgun (WGS) entry which is preliminary data.</text>
</comment>
<sequence>MEGEIRNFIAVWITTLLSLCYCHTISKFIPRGTTRFCTILPIILLFLYLPLHLTTIHLGSTTAFFITWLANFKLLLFAFGKGPLSSTPPLSLPYFLLFSCLPIKVQHHQAPPNSPKPQDTQNQKYPSPQTSHKSPLNYGTKIVLLAMLIQAYRYKESIHPKVIMVLYGLHIYISLELLLVIVAAAVRTAAQLELEPQFDEPYLATSLQDFWGKRWNLMVSSILHPTVYVPVRSISSRAIGRKWAPLPATIAAFFVSGLMHELIFYYTGRLRPTLEVTCFFLIHGVCLAAEIAVKRALNGKFRLPGVVTGPAVIGFVVVTGVWLFIPAFLRFEADVMAKREMAAYVEFAKEVVRVANVRFRSFNVVSA</sequence>
<evidence type="ECO:0000256" key="10">
    <source>
        <dbReference type="SAM" id="Phobius"/>
    </source>
</evidence>
<keyword evidence="3" id="KW-0808">Transferase</keyword>
<evidence type="ECO:0000259" key="11">
    <source>
        <dbReference type="Pfam" id="PF13813"/>
    </source>
</evidence>
<evidence type="ECO:0000256" key="7">
    <source>
        <dbReference type="ARBA" id="ARBA00023136"/>
    </source>
</evidence>
<feature type="region of interest" description="Disordered" evidence="9">
    <location>
        <begin position="108"/>
        <end position="134"/>
    </location>
</feature>
<dbReference type="GO" id="GO:0006629">
    <property type="term" value="P:lipid metabolic process"/>
    <property type="evidence" value="ECO:0007669"/>
    <property type="project" value="UniProtKB-KW"/>
</dbReference>
<feature type="transmembrane region" description="Helical" evidence="10">
    <location>
        <begin position="305"/>
        <end position="329"/>
    </location>
</feature>
<evidence type="ECO:0000313" key="13">
    <source>
        <dbReference type="Proteomes" id="UP000626092"/>
    </source>
</evidence>
<gene>
    <name evidence="12" type="ORF">RHSIM_Rhsim02G0097000</name>
</gene>
<dbReference type="AlphaFoldDB" id="A0A834HA07"/>
<protein>
    <recommendedName>
        <fullName evidence="11">Wax synthase domain-containing protein</fullName>
    </recommendedName>
</protein>
<dbReference type="OrthoDB" id="1077582at2759"/>
<feature type="domain" description="Wax synthase" evidence="11">
    <location>
        <begin position="195"/>
        <end position="281"/>
    </location>
</feature>
<proteinExistence type="inferred from homology"/>
<keyword evidence="6" id="KW-0443">Lipid metabolism</keyword>
<dbReference type="Pfam" id="PF13813">
    <property type="entry name" value="MBOAT_2"/>
    <property type="match status" value="1"/>
</dbReference>
<dbReference type="Proteomes" id="UP000626092">
    <property type="component" value="Unassembled WGS sequence"/>
</dbReference>
<evidence type="ECO:0000256" key="8">
    <source>
        <dbReference type="ARBA" id="ARBA00023315"/>
    </source>
</evidence>
<evidence type="ECO:0000256" key="9">
    <source>
        <dbReference type="SAM" id="MobiDB-lite"/>
    </source>
</evidence>
<evidence type="ECO:0000313" key="12">
    <source>
        <dbReference type="EMBL" id="KAF7150004.1"/>
    </source>
</evidence>
<evidence type="ECO:0000256" key="4">
    <source>
        <dbReference type="ARBA" id="ARBA00022692"/>
    </source>
</evidence>